<organism evidence="2 3">
    <name type="scientific">Parascaris univalens</name>
    <name type="common">Nematode worm</name>
    <dbReference type="NCBI Taxonomy" id="6257"/>
    <lineage>
        <taxon>Eukaryota</taxon>
        <taxon>Metazoa</taxon>
        <taxon>Ecdysozoa</taxon>
        <taxon>Nematoda</taxon>
        <taxon>Chromadorea</taxon>
        <taxon>Rhabditida</taxon>
        <taxon>Spirurina</taxon>
        <taxon>Ascaridomorpha</taxon>
        <taxon>Ascaridoidea</taxon>
        <taxon>Ascarididae</taxon>
        <taxon>Parascaris</taxon>
    </lineage>
</organism>
<sequence length="230" mass="26104">MMQWRIEALHRHRIENRELKLSLIAVFISVIFQFVTLVIFAKYQFYRYIALVLFISTAFLSALFFASLIFRKPQLTLIYSIAQGSLGAILALVVFNAFSVFFFGLNIFGAVLGIFLGDETYSISDPKERTFTNFLLISLVYSFLFIIFIFNGYTSLQVYQVLKRDEISTNDDEVHEGYNESLHAQRCAYSQTTPDSQSPCYVHSEPLNSEHRQLAFSAGGPGGAVGRIVV</sequence>
<feature type="transmembrane region" description="Helical" evidence="1">
    <location>
        <begin position="134"/>
        <end position="154"/>
    </location>
</feature>
<dbReference type="Proteomes" id="UP000887569">
    <property type="component" value="Unplaced"/>
</dbReference>
<evidence type="ECO:0000313" key="2">
    <source>
        <dbReference type="Proteomes" id="UP000887569"/>
    </source>
</evidence>
<keyword evidence="2" id="KW-1185">Reference proteome</keyword>
<feature type="transmembrane region" description="Helical" evidence="1">
    <location>
        <begin position="46"/>
        <end position="70"/>
    </location>
</feature>
<dbReference type="WBParaSite" id="PgR019_g075_t01">
    <property type="protein sequence ID" value="PgR019_g075_t01"/>
    <property type="gene ID" value="PgR019_g075"/>
</dbReference>
<protein>
    <submittedName>
        <fullName evidence="3">Uncharacterized protein</fullName>
    </submittedName>
</protein>
<evidence type="ECO:0000256" key="1">
    <source>
        <dbReference type="SAM" id="Phobius"/>
    </source>
</evidence>
<name>A0A915AZ64_PARUN</name>
<keyword evidence="1" id="KW-0812">Transmembrane</keyword>
<feature type="transmembrane region" description="Helical" evidence="1">
    <location>
        <begin position="21"/>
        <end position="40"/>
    </location>
</feature>
<reference evidence="3" key="1">
    <citation type="submission" date="2022-11" db="UniProtKB">
        <authorList>
            <consortium name="WormBaseParasite"/>
        </authorList>
    </citation>
    <scope>IDENTIFICATION</scope>
</reference>
<accession>A0A915AZ64</accession>
<dbReference type="AlphaFoldDB" id="A0A915AZ64"/>
<evidence type="ECO:0000313" key="3">
    <source>
        <dbReference type="WBParaSite" id="PgR019_g075_t01"/>
    </source>
</evidence>
<keyword evidence="1" id="KW-1133">Transmembrane helix</keyword>
<keyword evidence="1" id="KW-0472">Membrane</keyword>
<proteinExistence type="predicted"/>
<feature type="transmembrane region" description="Helical" evidence="1">
    <location>
        <begin position="90"/>
        <end position="114"/>
    </location>
</feature>